<dbReference type="Proteomes" id="UP000829398">
    <property type="component" value="Chromosome 2"/>
</dbReference>
<organism evidence="1 2">
    <name type="scientific">Citrus sinensis</name>
    <name type="common">Sweet orange</name>
    <name type="synonym">Citrus aurantium var. sinensis</name>
    <dbReference type="NCBI Taxonomy" id="2711"/>
    <lineage>
        <taxon>Eukaryota</taxon>
        <taxon>Viridiplantae</taxon>
        <taxon>Streptophyta</taxon>
        <taxon>Embryophyta</taxon>
        <taxon>Tracheophyta</taxon>
        <taxon>Spermatophyta</taxon>
        <taxon>Magnoliopsida</taxon>
        <taxon>eudicotyledons</taxon>
        <taxon>Gunneridae</taxon>
        <taxon>Pentapetalae</taxon>
        <taxon>rosids</taxon>
        <taxon>malvids</taxon>
        <taxon>Sapindales</taxon>
        <taxon>Rutaceae</taxon>
        <taxon>Aurantioideae</taxon>
        <taxon>Citrus</taxon>
    </lineage>
</organism>
<accession>A0ACB8MY48</accession>
<evidence type="ECO:0000313" key="2">
    <source>
        <dbReference type="Proteomes" id="UP000829398"/>
    </source>
</evidence>
<comment type="caution">
    <text evidence="1">The sequence shown here is derived from an EMBL/GenBank/DDBJ whole genome shotgun (WGS) entry which is preliminary data.</text>
</comment>
<evidence type="ECO:0000313" key="1">
    <source>
        <dbReference type="EMBL" id="KAH9790393.1"/>
    </source>
</evidence>
<reference evidence="2" key="1">
    <citation type="journal article" date="2023" name="Hortic. Res.">
        <title>A chromosome-level phased genome enabling allele-level studies in sweet orange: a case study on citrus Huanglongbing tolerance.</title>
        <authorList>
            <person name="Wu B."/>
            <person name="Yu Q."/>
            <person name="Deng Z."/>
            <person name="Duan Y."/>
            <person name="Luo F."/>
            <person name="Gmitter F. Jr."/>
        </authorList>
    </citation>
    <scope>NUCLEOTIDE SEQUENCE [LARGE SCALE GENOMIC DNA]</scope>
    <source>
        <strain evidence="2">cv. Valencia</strain>
    </source>
</reference>
<dbReference type="EMBL" id="CM039171">
    <property type="protein sequence ID" value="KAH9790393.1"/>
    <property type="molecule type" value="Genomic_DNA"/>
</dbReference>
<proteinExistence type="predicted"/>
<sequence>MPSLNWKHHALVQALMTRGPLKEKDFHAIFSGLTGKSPGAHQGLFNEYLLNINKELSSCQFELRACRDQYVGQVCYGVVNNVADEQSKLGTKYTVQQIAFFKGILEAIAQDVIAQGSISNIEALNIRLENQVLSTQGSQLLNGPLPAAFRNFTMSQKEKTLDEFVQDQWLCCTPDGKIGLGVRSCLDLRGWFRNLDVPFCEVCNEAVVKGELCQNEGCAVRIHHYCLKNKFSRRSGEILCPRCGLKWQNQLPKAEILDEEEEANDAIQSQPAQRPKRKRTKTNETHEKDAVGCGSSQSSVPNSDFRRITRSSSRPASQR</sequence>
<gene>
    <name evidence="1" type="ORF">KPL71_003385</name>
</gene>
<keyword evidence="2" id="KW-1185">Reference proteome</keyword>
<name>A0ACB8MY48_CITSI</name>
<protein>
    <submittedName>
        <fullName evidence="1">Non-structural maintenance of chromosomes element 1-like</fullName>
    </submittedName>
</protein>